<evidence type="ECO:0000256" key="1">
    <source>
        <dbReference type="SAM" id="MobiDB-lite"/>
    </source>
</evidence>
<organism evidence="2 3">
    <name type="scientific">Stentor coeruleus</name>
    <dbReference type="NCBI Taxonomy" id="5963"/>
    <lineage>
        <taxon>Eukaryota</taxon>
        <taxon>Sar</taxon>
        <taxon>Alveolata</taxon>
        <taxon>Ciliophora</taxon>
        <taxon>Postciliodesmatophora</taxon>
        <taxon>Heterotrichea</taxon>
        <taxon>Heterotrichida</taxon>
        <taxon>Stentoridae</taxon>
        <taxon>Stentor</taxon>
    </lineage>
</organism>
<reference evidence="2 3" key="1">
    <citation type="submission" date="2016-11" db="EMBL/GenBank/DDBJ databases">
        <title>The macronuclear genome of Stentor coeruleus: a giant cell with tiny introns.</title>
        <authorList>
            <person name="Slabodnick M."/>
            <person name="Ruby J.G."/>
            <person name="Reiff S.B."/>
            <person name="Swart E.C."/>
            <person name="Gosai S."/>
            <person name="Prabakaran S."/>
            <person name="Witkowska E."/>
            <person name="Larue G.E."/>
            <person name="Fisher S."/>
            <person name="Freeman R.M."/>
            <person name="Gunawardena J."/>
            <person name="Chu W."/>
            <person name="Stover N.A."/>
            <person name="Gregory B.D."/>
            <person name="Nowacki M."/>
            <person name="Derisi J."/>
            <person name="Roy S.W."/>
            <person name="Marshall W.F."/>
            <person name="Sood P."/>
        </authorList>
    </citation>
    <scope>NUCLEOTIDE SEQUENCE [LARGE SCALE GENOMIC DNA]</scope>
    <source>
        <strain evidence="2">WM001</strain>
    </source>
</reference>
<proteinExistence type="predicted"/>
<sequence length="387" mass="45640">MFIIKNSKIINSKTPESPSPKKLKITFSEESLNTQSHLFKTRKSPLESSSSSKNIQTTITQKERRAHRALKAKIHNILSSLPENCQTLDRKHVKSLANLKKQKLKQLNDIRKKMKKQPLSPRDFSLDCIYDKYGNISKKPKIFESPLTPRTAIKEKLAKIEFDMFKEDPVFFIKKKEYKYKIKINDESWEDLLDNNSKSKLSNASNSKLQISDEPVKTFHSSHSVEDNKKNKKAERFCGRLKITDRNEREYMKGIKEILKNKKNLNGEEKFQSFPEEMIRKKLEKFFRLRKLKENSKSFMSDYNRKLDKVHGNLRKQKEIEDKIMKFEERTRAVEDFYVHRMKKAALEEKIKKAKDCLNSVSRKLNTDSNEDSFKKYAIKVCCKDLL</sequence>
<feature type="region of interest" description="Disordered" evidence="1">
    <location>
        <begin position="1"/>
        <end position="21"/>
    </location>
</feature>
<gene>
    <name evidence="2" type="ORF">SteCoe_31698</name>
</gene>
<feature type="compositionally biased region" description="Low complexity" evidence="1">
    <location>
        <begin position="1"/>
        <end position="13"/>
    </location>
</feature>
<evidence type="ECO:0000313" key="2">
    <source>
        <dbReference type="EMBL" id="OMJ70344.1"/>
    </source>
</evidence>
<comment type="caution">
    <text evidence="2">The sequence shown here is derived from an EMBL/GenBank/DDBJ whole genome shotgun (WGS) entry which is preliminary data.</text>
</comment>
<evidence type="ECO:0000313" key="3">
    <source>
        <dbReference type="Proteomes" id="UP000187209"/>
    </source>
</evidence>
<dbReference type="AlphaFoldDB" id="A0A1R2B0N7"/>
<dbReference type="Proteomes" id="UP000187209">
    <property type="component" value="Unassembled WGS sequence"/>
</dbReference>
<protein>
    <submittedName>
        <fullName evidence="2">Uncharacterized protein</fullName>
    </submittedName>
</protein>
<accession>A0A1R2B0N7</accession>
<name>A0A1R2B0N7_9CILI</name>
<feature type="region of interest" description="Disordered" evidence="1">
    <location>
        <begin position="38"/>
        <end position="63"/>
    </location>
</feature>
<keyword evidence="3" id="KW-1185">Reference proteome</keyword>
<dbReference type="EMBL" id="MPUH01001097">
    <property type="protein sequence ID" value="OMJ70344.1"/>
    <property type="molecule type" value="Genomic_DNA"/>
</dbReference>